<evidence type="ECO:0000313" key="2">
    <source>
        <dbReference type="EMBL" id="MCO6046025.1"/>
    </source>
</evidence>
<dbReference type="InterPro" id="IPR011453">
    <property type="entry name" value="DUF1559"/>
</dbReference>
<reference evidence="2" key="1">
    <citation type="submission" date="2022-06" db="EMBL/GenBank/DDBJ databases">
        <title>Aeoliella straminimaris, a novel planctomycete from sediments.</title>
        <authorList>
            <person name="Vitorino I.R."/>
            <person name="Lage O.M."/>
        </authorList>
    </citation>
    <scope>NUCLEOTIDE SEQUENCE</scope>
    <source>
        <strain evidence="2">ICT_H6.2</strain>
    </source>
</reference>
<feature type="domain" description="DUF1559" evidence="1">
    <location>
        <begin position="35"/>
        <end position="295"/>
    </location>
</feature>
<keyword evidence="3" id="KW-1185">Reference proteome</keyword>
<dbReference type="InterPro" id="IPR012902">
    <property type="entry name" value="N_methyl_site"/>
</dbReference>
<dbReference type="InterPro" id="IPR045584">
    <property type="entry name" value="Pilin-like"/>
</dbReference>
<dbReference type="AlphaFoldDB" id="A0A9X2FBU0"/>
<dbReference type="SUPFAM" id="SSF54523">
    <property type="entry name" value="Pili subunits"/>
    <property type="match status" value="1"/>
</dbReference>
<protein>
    <submittedName>
        <fullName evidence="2">DUF1559 domain-containing protein</fullName>
    </submittedName>
</protein>
<dbReference type="PROSITE" id="PS00409">
    <property type="entry name" value="PROKAR_NTER_METHYL"/>
    <property type="match status" value="1"/>
</dbReference>
<proteinExistence type="predicted"/>
<comment type="caution">
    <text evidence="2">The sequence shown here is derived from an EMBL/GenBank/DDBJ whole genome shotgun (WGS) entry which is preliminary data.</text>
</comment>
<dbReference type="Proteomes" id="UP001155241">
    <property type="component" value="Unassembled WGS sequence"/>
</dbReference>
<accession>A0A9X2FBU0</accession>
<dbReference type="PANTHER" id="PTHR30093">
    <property type="entry name" value="GENERAL SECRETION PATHWAY PROTEIN G"/>
    <property type="match status" value="1"/>
</dbReference>
<dbReference type="Pfam" id="PF07596">
    <property type="entry name" value="SBP_bac_10"/>
    <property type="match status" value="1"/>
</dbReference>
<organism evidence="2 3">
    <name type="scientific">Aeoliella straminimaris</name>
    <dbReference type="NCBI Taxonomy" id="2954799"/>
    <lineage>
        <taxon>Bacteria</taxon>
        <taxon>Pseudomonadati</taxon>
        <taxon>Planctomycetota</taxon>
        <taxon>Planctomycetia</taxon>
        <taxon>Pirellulales</taxon>
        <taxon>Lacipirellulaceae</taxon>
        <taxon>Aeoliella</taxon>
    </lineage>
</organism>
<sequence length="309" mass="33762">MKQPQALRRGFTLVELLVSIAIIGVLVGLLLPAVQAAREAARRNGCSSNQKQLTLSVLNYEQTHRRLPPGRVGCDDTGDTLQIDVCPAGLAADEKTAASGFVSILPQLEQQALYDQLSVEVGGLWNRNVDDLSWYADKDKCMGVKQHLEVLRCPSDNSELLSDVYDPVIAATGSYAFSQGSLGAYQPLEVVKYDNNGAFVYVHQRKLRQFTDGTSSSFLLGEVVLADTWESSNTWTYALAFADCLRTTSNPLNTRPGAGYHYDRQNGAFGSNHPGGAVFAFGDGHVEFVEDEIDKHTYRGMSTIAGEEF</sequence>
<name>A0A9X2FBU0_9BACT</name>
<dbReference type="Pfam" id="PF07963">
    <property type="entry name" value="N_methyl"/>
    <property type="match status" value="1"/>
</dbReference>
<evidence type="ECO:0000313" key="3">
    <source>
        <dbReference type="Proteomes" id="UP001155241"/>
    </source>
</evidence>
<dbReference type="PANTHER" id="PTHR30093:SF2">
    <property type="entry name" value="TYPE II SECRETION SYSTEM PROTEIN H"/>
    <property type="match status" value="1"/>
</dbReference>
<dbReference type="RefSeq" id="WP_252854141.1">
    <property type="nucleotide sequence ID" value="NZ_JAMXLR010000064.1"/>
</dbReference>
<gene>
    <name evidence="2" type="ORF">NG895_19165</name>
</gene>
<dbReference type="InterPro" id="IPR027558">
    <property type="entry name" value="Pre_pil_HX9DG_C"/>
</dbReference>
<dbReference type="NCBIfam" id="TIGR04294">
    <property type="entry name" value="pre_pil_HX9DG"/>
    <property type="match status" value="1"/>
</dbReference>
<dbReference type="NCBIfam" id="TIGR02532">
    <property type="entry name" value="IV_pilin_GFxxxE"/>
    <property type="match status" value="1"/>
</dbReference>
<dbReference type="EMBL" id="JAMXLR010000064">
    <property type="protein sequence ID" value="MCO6046025.1"/>
    <property type="molecule type" value="Genomic_DNA"/>
</dbReference>
<evidence type="ECO:0000259" key="1">
    <source>
        <dbReference type="Pfam" id="PF07596"/>
    </source>
</evidence>
<dbReference type="Gene3D" id="3.30.700.10">
    <property type="entry name" value="Glycoprotein, Type 4 Pilin"/>
    <property type="match status" value="1"/>
</dbReference>